<reference evidence="1 2" key="1">
    <citation type="submission" date="2016-06" db="EMBL/GenBank/DDBJ databases">
        <authorList>
            <person name="Kjaerup R.B."/>
            <person name="Dalgaard T.S."/>
            <person name="Juul-Madsen H.R."/>
        </authorList>
    </citation>
    <scope>NUCLEOTIDE SEQUENCE [LARGE SCALE GENOMIC DNA]</scope>
    <source>
        <strain evidence="1">2</strain>
    </source>
</reference>
<dbReference type="EMBL" id="FLQY01000343">
    <property type="protein sequence ID" value="SBT10360.1"/>
    <property type="molecule type" value="Genomic_DNA"/>
</dbReference>
<sequence>MAESSVPIGQADNKAAFVDANGATAWLAGQPQANAPAMLAGLVAQIQAFNSAFTAPRERFKTLEALRKTIFAVSQECQRRYENKPLPLLPAEQTALDMSRRLWRSCAVGYMHCLRACLEKDGSIASHGAQVAHRVLACLRMEQMNCYFAGADLDGEFWRNLHSVWVSAEQLGKTSDLVEDRLLGETSKSTVRGQYCMVLTLHLARPFTLSRGQLAAAVRWFARWRELAAVLAEPNQNPKSCCIAINLSQDRPIHESAQGASVGRWLSLDGVLQKMRKRLELLAKGDSPEVLKLGSGLSSEACVALLTTLSEHLRYPQKTPIGALLEASPITVAAGLENINRLLGGKGLKISVQHASLGTQLSHHEQVALFGRAVRDAEESGECKSEIWQITQQAPGVLNLFCPAGNSEARLVLGGLLCVKLPQHEHFTLATISGLNTRADGGLCVAASLFDGEPSPLIAEVREKPAGKLSRHPAFLLTGREEGSTPLVVLPIGLPARALSFRFFEAREQSLIALRLVENLGRGGDIERWSAAIDA</sequence>
<keyword evidence="2" id="KW-1185">Reference proteome</keyword>
<accession>A0A1A8XZJ8</accession>
<dbReference type="AlphaFoldDB" id="A0A1A8XZJ8"/>
<name>A0A1A8XZJ8_9RHOO</name>
<protein>
    <submittedName>
        <fullName evidence="1">Uncharacterized protein</fullName>
    </submittedName>
</protein>
<proteinExistence type="predicted"/>
<dbReference type="Proteomes" id="UP000199600">
    <property type="component" value="Unassembled WGS sequence"/>
</dbReference>
<dbReference type="RefSeq" id="WP_186411949.1">
    <property type="nucleotide sequence ID" value="NZ_FLQY01000343.1"/>
</dbReference>
<organism evidence="1 2">
    <name type="scientific">Candidatus Propionivibrio aalborgensis</name>
    <dbReference type="NCBI Taxonomy" id="1860101"/>
    <lineage>
        <taxon>Bacteria</taxon>
        <taxon>Pseudomonadati</taxon>
        <taxon>Pseudomonadota</taxon>
        <taxon>Betaproteobacteria</taxon>
        <taxon>Rhodocyclales</taxon>
        <taxon>Rhodocyclaceae</taxon>
        <taxon>Propionivibrio</taxon>
    </lineage>
</organism>
<gene>
    <name evidence="1" type="ORF">PROAA_420036</name>
</gene>
<evidence type="ECO:0000313" key="2">
    <source>
        <dbReference type="Proteomes" id="UP000199600"/>
    </source>
</evidence>
<evidence type="ECO:0000313" key="1">
    <source>
        <dbReference type="EMBL" id="SBT10360.1"/>
    </source>
</evidence>